<dbReference type="GO" id="GO:0000329">
    <property type="term" value="C:fungal-type vacuole membrane"/>
    <property type="evidence" value="ECO:0007669"/>
    <property type="project" value="TreeGrafter"/>
</dbReference>
<dbReference type="Pfam" id="PF02469">
    <property type="entry name" value="Fasciclin"/>
    <property type="match status" value="2"/>
</dbReference>
<evidence type="ECO:0000259" key="1">
    <source>
        <dbReference type="PROSITE" id="PS50213"/>
    </source>
</evidence>
<dbReference type="InterPro" id="IPR050904">
    <property type="entry name" value="Adhesion/Biosynth-related"/>
</dbReference>
<dbReference type="GO" id="GO:0016236">
    <property type="term" value="P:macroautophagy"/>
    <property type="evidence" value="ECO:0007669"/>
    <property type="project" value="TreeGrafter"/>
</dbReference>
<evidence type="ECO:0000313" key="3">
    <source>
        <dbReference type="Proteomes" id="UP000824998"/>
    </source>
</evidence>
<dbReference type="InterPro" id="IPR000782">
    <property type="entry name" value="FAS1_domain"/>
</dbReference>
<sequence length="379" mass="38639">MQLKNLLPVALGAVASAQSLAEVFANHTAQLSSLDGLLGNTSLLTALSSASNLTILAPSNDALSAFLASPRGMAAGNDTEAIVALLQYHVLNGTHHAYNFTARPQFIPTMLMNSTYANVTGGQSVEVIRNGTNVTIYSGLVERSRVTMSNLNFTGGTVHVIDKVLTVPESIVSTGVAGNLTSLVGAVTRANAVDAIDSLRDITIFAPSNAAFSRIGSALQNISAADLGNVLNYHVVNGTVGYSSILTNTTLRTLQGGEVTVRIENGSVFVNSARVTTPDLLVENGVIHVIDAVLNPNATTATPDPTASSTMAVFPGATSVSTDVFTESVPPQTTVIVGAPTGAGGAVTSSSSAGAKRAWQTGAVGVGALFGGAGMLLNM</sequence>
<dbReference type="SMART" id="SM00554">
    <property type="entry name" value="FAS1"/>
    <property type="match status" value="2"/>
</dbReference>
<reference evidence="2" key="1">
    <citation type="journal article" date="2021" name="IMA Fungus">
        <title>Genomic characterization of three marine fungi, including Emericellopsis atlantica sp. nov. with signatures of a generalist lifestyle and marine biomass degradation.</title>
        <authorList>
            <person name="Hagestad O.C."/>
            <person name="Hou L."/>
            <person name="Andersen J.H."/>
            <person name="Hansen E.H."/>
            <person name="Altermark B."/>
            <person name="Li C."/>
            <person name="Kuhnert E."/>
            <person name="Cox R.J."/>
            <person name="Crous P.W."/>
            <person name="Spatafora J.W."/>
            <person name="Lail K."/>
            <person name="Amirebrahimi M."/>
            <person name="Lipzen A."/>
            <person name="Pangilinan J."/>
            <person name="Andreopoulos W."/>
            <person name="Hayes R.D."/>
            <person name="Ng V."/>
            <person name="Grigoriev I.V."/>
            <person name="Jackson S.A."/>
            <person name="Sutton T.D.S."/>
            <person name="Dobson A.D.W."/>
            <person name="Rama T."/>
        </authorList>
    </citation>
    <scope>NUCLEOTIDE SEQUENCE</scope>
    <source>
        <strain evidence="2">TRa018bII</strain>
    </source>
</reference>
<dbReference type="OrthoDB" id="286301at2759"/>
<feature type="domain" description="FAS1" evidence="1">
    <location>
        <begin position="164"/>
        <end position="294"/>
    </location>
</feature>
<gene>
    <name evidence="2" type="ORF">BJ875DRAFT_376890</name>
</gene>
<proteinExistence type="predicted"/>
<dbReference type="PANTHER" id="PTHR10900">
    <property type="entry name" value="PERIOSTIN-RELATED"/>
    <property type="match status" value="1"/>
</dbReference>
<dbReference type="PROSITE" id="PS50213">
    <property type="entry name" value="FAS1"/>
    <property type="match status" value="2"/>
</dbReference>
<dbReference type="InterPro" id="IPR036378">
    <property type="entry name" value="FAS1_dom_sf"/>
</dbReference>
<dbReference type="EMBL" id="MU251470">
    <property type="protein sequence ID" value="KAG9234229.1"/>
    <property type="molecule type" value="Genomic_DNA"/>
</dbReference>
<dbReference type="FunFam" id="2.30.180.10:FF:000032">
    <property type="entry name" value="Fasciclin domain-containing protein, putative"/>
    <property type="match status" value="1"/>
</dbReference>
<accession>A0A9P7YI34</accession>
<comment type="caution">
    <text evidence="2">The sequence shown here is derived from an EMBL/GenBank/DDBJ whole genome shotgun (WGS) entry which is preliminary data.</text>
</comment>
<dbReference type="PANTHER" id="PTHR10900:SF77">
    <property type="entry name" value="FI19380P1"/>
    <property type="match status" value="1"/>
</dbReference>
<evidence type="ECO:0000313" key="2">
    <source>
        <dbReference type="EMBL" id="KAG9234229.1"/>
    </source>
</evidence>
<dbReference type="Proteomes" id="UP000824998">
    <property type="component" value="Unassembled WGS sequence"/>
</dbReference>
<protein>
    <submittedName>
        <fullName evidence="2">Periostin</fullName>
    </submittedName>
</protein>
<dbReference type="SUPFAM" id="SSF82153">
    <property type="entry name" value="FAS1 domain"/>
    <property type="match status" value="2"/>
</dbReference>
<feature type="domain" description="FAS1" evidence="1">
    <location>
        <begin position="18"/>
        <end position="165"/>
    </location>
</feature>
<keyword evidence="3" id="KW-1185">Reference proteome</keyword>
<name>A0A9P7YI34_9HELO</name>
<organism evidence="2 3">
    <name type="scientific">Amylocarpus encephaloides</name>
    <dbReference type="NCBI Taxonomy" id="45428"/>
    <lineage>
        <taxon>Eukaryota</taxon>
        <taxon>Fungi</taxon>
        <taxon>Dikarya</taxon>
        <taxon>Ascomycota</taxon>
        <taxon>Pezizomycotina</taxon>
        <taxon>Leotiomycetes</taxon>
        <taxon>Helotiales</taxon>
        <taxon>Helotiales incertae sedis</taxon>
        <taxon>Amylocarpus</taxon>
    </lineage>
</organism>
<dbReference type="AlphaFoldDB" id="A0A9P7YI34"/>
<dbReference type="Gene3D" id="2.30.180.10">
    <property type="entry name" value="FAS1 domain"/>
    <property type="match status" value="2"/>
</dbReference>